<evidence type="ECO:0000313" key="6">
    <source>
        <dbReference type="Proteomes" id="UP000366872"/>
    </source>
</evidence>
<dbReference type="PANTHER" id="PTHR30258">
    <property type="entry name" value="TYPE II SECRETION SYSTEM PROTEIN GSPE-RELATED"/>
    <property type="match status" value="1"/>
</dbReference>
<dbReference type="AlphaFoldDB" id="A0A6C2U5B1"/>
<organism evidence="5 6">
    <name type="scientific">Pontiella desulfatans</name>
    <dbReference type="NCBI Taxonomy" id="2750659"/>
    <lineage>
        <taxon>Bacteria</taxon>
        <taxon>Pseudomonadati</taxon>
        <taxon>Kiritimatiellota</taxon>
        <taxon>Kiritimatiellia</taxon>
        <taxon>Kiritimatiellales</taxon>
        <taxon>Pontiellaceae</taxon>
        <taxon>Pontiella</taxon>
    </lineage>
</organism>
<dbReference type="InterPro" id="IPR001482">
    <property type="entry name" value="T2SS/T4SS_dom"/>
</dbReference>
<evidence type="ECO:0000256" key="2">
    <source>
        <dbReference type="ARBA" id="ARBA00022741"/>
    </source>
</evidence>
<dbReference type="InterPro" id="IPR007831">
    <property type="entry name" value="T2SS_GspE_N"/>
</dbReference>
<dbReference type="SUPFAM" id="SSF160246">
    <property type="entry name" value="EspE N-terminal domain-like"/>
    <property type="match status" value="1"/>
</dbReference>
<keyword evidence="3" id="KW-0067">ATP-binding</keyword>
<dbReference type="PANTHER" id="PTHR30258:SF1">
    <property type="entry name" value="PROTEIN TRANSPORT PROTEIN HOFB HOMOLOG"/>
    <property type="match status" value="1"/>
</dbReference>
<dbReference type="PROSITE" id="PS00662">
    <property type="entry name" value="T2SP_E"/>
    <property type="match status" value="1"/>
</dbReference>
<dbReference type="GO" id="GO:0005886">
    <property type="term" value="C:plasma membrane"/>
    <property type="evidence" value="ECO:0007669"/>
    <property type="project" value="TreeGrafter"/>
</dbReference>
<accession>A0A6C2U5B1</accession>
<dbReference type="EMBL" id="CAAHFG010000002">
    <property type="protein sequence ID" value="VGO14997.1"/>
    <property type="molecule type" value="Genomic_DNA"/>
</dbReference>
<gene>
    <name evidence="5" type="primary">hxcR_2</name>
    <name evidence="5" type="ORF">PDESU_03577</name>
</gene>
<dbReference type="InterPro" id="IPR003593">
    <property type="entry name" value="AAA+_ATPase"/>
</dbReference>
<feature type="domain" description="Bacterial type II secretion system protein E" evidence="4">
    <location>
        <begin position="386"/>
        <end position="400"/>
    </location>
</feature>
<dbReference type="CDD" id="cd01129">
    <property type="entry name" value="PulE-GspE-like"/>
    <property type="match status" value="1"/>
</dbReference>
<evidence type="ECO:0000256" key="3">
    <source>
        <dbReference type="ARBA" id="ARBA00022840"/>
    </source>
</evidence>
<dbReference type="RefSeq" id="WP_222847220.1">
    <property type="nucleotide sequence ID" value="NZ_CAAHFG010000002.1"/>
</dbReference>
<dbReference type="GO" id="GO:0016887">
    <property type="term" value="F:ATP hydrolysis activity"/>
    <property type="evidence" value="ECO:0007669"/>
    <property type="project" value="TreeGrafter"/>
</dbReference>
<evidence type="ECO:0000259" key="4">
    <source>
        <dbReference type="PROSITE" id="PS00662"/>
    </source>
</evidence>
<dbReference type="SMART" id="SM00382">
    <property type="entry name" value="AAA"/>
    <property type="match status" value="1"/>
</dbReference>
<evidence type="ECO:0000313" key="5">
    <source>
        <dbReference type="EMBL" id="VGO14997.1"/>
    </source>
</evidence>
<name>A0A6C2U5B1_PONDE</name>
<dbReference type="Gene3D" id="3.30.450.90">
    <property type="match status" value="1"/>
</dbReference>
<dbReference type="Gene3D" id="3.40.50.300">
    <property type="entry name" value="P-loop containing nucleotide triphosphate hydrolases"/>
    <property type="match status" value="1"/>
</dbReference>
<dbReference type="Proteomes" id="UP000366872">
    <property type="component" value="Unassembled WGS sequence"/>
</dbReference>
<dbReference type="FunFam" id="3.40.50.300:FF:000398">
    <property type="entry name" value="Type IV pilus assembly ATPase PilB"/>
    <property type="match status" value="1"/>
</dbReference>
<dbReference type="Pfam" id="PF00437">
    <property type="entry name" value="T2SSE"/>
    <property type="match status" value="1"/>
</dbReference>
<evidence type="ECO:0000256" key="1">
    <source>
        <dbReference type="ARBA" id="ARBA00006611"/>
    </source>
</evidence>
<sequence>MMHHHPILKELMESGCLTADQADAIHEEHLAQGKPVREIAIEQRFLNEAAYLATVARILGTEVVDLSTTPILPNLAKTVPASISRMYEAAPVRVDGNTVVFAVADWPSPAITDDIGFVLSRRIGYVVASKEDVEETILKLYGEESDSINELLSALESDLEDAGDLAGLGDAVDLADLEHAASATPVIRFVNLVLYQAVKDRASDIHFEPFEREFKIRYRVDGALYEMAPPPKNLALPIISRVKVISGLDIAESRLPQDGRIQLNVAGRSIDFRVSTLPTQFGESVVLRVLDRSNVQLDIDNIGFPDDIHDSFIEDIRKPNGIVIVTGPTGSGKTTTLYAALQRINQTETKILTAEDPVEYDVEGIIQLPIRENIGLTFASALRSFLRQDPDVIMVGEIRDMETAQIAIQASLTGHLVFSTLHTNDAPGAVTRLIDMDVEPYLIASTLEAVMGQRLVRTLCPDCRTAYRPDDDTLALLDLDRSQVGDQPFFRGQGCGACNNTGYSGRRAIFEYMRINDPLRTAIIERRPTLALRNKAKELGMRTLREDGIRCILDGYTTVEEVVQYT</sequence>
<reference evidence="5 6" key="1">
    <citation type="submission" date="2019-04" db="EMBL/GenBank/DDBJ databases">
        <authorList>
            <person name="Van Vliet M D."/>
        </authorList>
    </citation>
    <scope>NUCLEOTIDE SEQUENCE [LARGE SCALE GENOMIC DNA]</scope>
    <source>
        <strain evidence="5 6">F1</strain>
    </source>
</reference>
<dbReference type="InterPro" id="IPR037257">
    <property type="entry name" value="T2SS_E_N_sf"/>
</dbReference>
<dbReference type="GO" id="GO:0005524">
    <property type="term" value="F:ATP binding"/>
    <property type="evidence" value="ECO:0007669"/>
    <property type="project" value="UniProtKB-KW"/>
</dbReference>
<keyword evidence="6" id="KW-1185">Reference proteome</keyword>
<keyword evidence="2" id="KW-0547">Nucleotide-binding</keyword>
<dbReference type="InterPro" id="IPR027417">
    <property type="entry name" value="P-loop_NTPase"/>
</dbReference>
<comment type="similarity">
    <text evidence="1">Belongs to the GSP E family.</text>
</comment>
<protein>
    <submittedName>
        <fullName evidence="5">Putative type II secretion system protein HxcR</fullName>
    </submittedName>
</protein>
<dbReference type="SUPFAM" id="SSF52540">
    <property type="entry name" value="P-loop containing nucleoside triphosphate hydrolases"/>
    <property type="match status" value="1"/>
</dbReference>
<dbReference type="FunFam" id="3.30.450.90:FF:000001">
    <property type="entry name" value="Type II secretion system ATPase GspE"/>
    <property type="match status" value="1"/>
</dbReference>
<dbReference type="Pfam" id="PF05157">
    <property type="entry name" value="MshEN"/>
    <property type="match status" value="1"/>
</dbReference>
<proteinExistence type="inferred from homology"/>
<dbReference type="Gene3D" id="3.30.300.160">
    <property type="entry name" value="Type II secretion system, protein E, N-terminal domain"/>
    <property type="match status" value="1"/>
</dbReference>